<feature type="region of interest" description="Disordered" evidence="3">
    <location>
        <begin position="175"/>
        <end position="206"/>
    </location>
</feature>
<evidence type="ECO:0000256" key="3">
    <source>
        <dbReference type="SAM" id="MobiDB-lite"/>
    </source>
</evidence>
<comment type="caution">
    <text evidence="5">The sequence shown here is derived from an EMBL/GenBank/DDBJ whole genome shotgun (WGS) entry which is preliminary data.</text>
</comment>
<gene>
    <name evidence="5" type="ORF">NUM_33530</name>
</gene>
<dbReference type="SUPFAM" id="SSF46689">
    <property type="entry name" value="Homeodomain-like"/>
    <property type="match status" value="1"/>
</dbReference>
<dbReference type="Pfam" id="PF17940">
    <property type="entry name" value="TetR_C_31"/>
    <property type="match status" value="1"/>
</dbReference>
<dbReference type="GO" id="GO:0003677">
    <property type="term" value="F:DNA binding"/>
    <property type="evidence" value="ECO:0007669"/>
    <property type="project" value="UniProtKB-UniRule"/>
</dbReference>
<dbReference type="EMBL" id="BOPO01000055">
    <property type="protein sequence ID" value="GIL28099.1"/>
    <property type="molecule type" value="Genomic_DNA"/>
</dbReference>
<dbReference type="InterPro" id="IPR009057">
    <property type="entry name" value="Homeodomain-like_sf"/>
</dbReference>
<dbReference type="AlphaFoldDB" id="A0A8J4ACT9"/>
<protein>
    <recommendedName>
        <fullName evidence="4">HTH tetR-type domain-containing protein</fullName>
    </recommendedName>
</protein>
<reference evidence="6" key="1">
    <citation type="journal article" date="2021" name="Int. J. Syst. Evol. Microbiol.">
        <title>Actinocatenispora comari sp. nov., an endophytic actinomycete isolated from aerial parts of Comarum salesowianum.</title>
        <authorList>
            <person name="Oyunbileg N."/>
            <person name="Iizaka Y."/>
            <person name="Hamada M."/>
            <person name="Davaapurev B.O."/>
            <person name="Fukumoto A."/>
            <person name="Tsetseg B."/>
            <person name="Kato F."/>
            <person name="Tamura T."/>
            <person name="Batkhuu J."/>
            <person name="Anzai Y."/>
        </authorList>
    </citation>
    <scope>NUCLEOTIDE SEQUENCE [LARGE SCALE GENOMIC DNA]</scope>
    <source>
        <strain evidence="6">NUM-2625</strain>
    </source>
</reference>
<evidence type="ECO:0000313" key="5">
    <source>
        <dbReference type="EMBL" id="GIL28099.1"/>
    </source>
</evidence>
<proteinExistence type="predicted"/>
<feature type="domain" description="HTH tetR-type" evidence="4">
    <location>
        <begin position="1"/>
        <end position="52"/>
    </location>
</feature>
<dbReference type="InterPro" id="IPR001647">
    <property type="entry name" value="HTH_TetR"/>
</dbReference>
<feature type="DNA-binding region" description="H-T-H motif" evidence="2">
    <location>
        <begin position="15"/>
        <end position="34"/>
    </location>
</feature>
<dbReference type="InterPro" id="IPR041583">
    <property type="entry name" value="TetR_C_31"/>
</dbReference>
<keyword evidence="6" id="KW-1185">Reference proteome</keyword>
<dbReference type="Pfam" id="PF00440">
    <property type="entry name" value="TetR_N"/>
    <property type="match status" value="1"/>
</dbReference>
<sequence length="206" mass="21852">MAIATLAREGMRGLTHRAVDRAAGLPEGSTSYYFRTRDALLEAVVRRLAEVTAGDLGAVPTSAPGGLDGLARAIAAVLERWVTEEADRHLARYELALEANRRPRIRELLSDTGARLRDRVVDLLAAAGVPVEPERAADLVAYLDGLVFDRLAGARTARGRADDFADRVRPLLAAMAAGGPKPASTARAGNRAPSARPGRQRRAGGA</sequence>
<accession>A0A8J4ACT9</accession>
<evidence type="ECO:0000313" key="6">
    <source>
        <dbReference type="Proteomes" id="UP000614996"/>
    </source>
</evidence>
<name>A0A8J4ACT9_9ACTN</name>
<evidence type="ECO:0000259" key="4">
    <source>
        <dbReference type="PROSITE" id="PS50977"/>
    </source>
</evidence>
<evidence type="ECO:0000256" key="2">
    <source>
        <dbReference type="PROSITE-ProRule" id="PRU00335"/>
    </source>
</evidence>
<evidence type="ECO:0000256" key="1">
    <source>
        <dbReference type="ARBA" id="ARBA00023125"/>
    </source>
</evidence>
<organism evidence="5 6">
    <name type="scientific">Actinocatenispora comari</name>
    <dbReference type="NCBI Taxonomy" id="2807577"/>
    <lineage>
        <taxon>Bacteria</taxon>
        <taxon>Bacillati</taxon>
        <taxon>Actinomycetota</taxon>
        <taxon>Actinomycetes</taxon>
        <taxon>Micromonosporales</taxon>
        <taxon>Micromonosporaceae</taxon>
        <taxon>Actinocatenispora</taxon>
    </lineage>
</organism>
<dbReference type="Gene3D" id="1.10.357.10">
    <property type="entry name" value="Tetracycline Repressor, domain 2"/>
    <property type="match status" value="1"/>
</dbReference>
<keyword evidence="1 2" id="KW-0238">DNA-binding</keyword>
<dbReference type="PROSITE" id="PS50977">
    <property type="entry name" value="HTH_TETR_2"/>
    <property type="match status" value="1"/>
</dbReference>
<dbReference type="Proteomes" id="UP000614996">
    <property type="component" value="Unassembled WGS sequence"/>
</dbReference>